<evidence type="ECO:0000256" key="4">
    <source>
        <dbReference type="ARBA" id="ARBA00022989"/>
    </source>
</evidence>
<comment type="subcellular location">
    <subcellularLocation>
        <location evidence="1">Cell membrane</location>
        <topology evidence="1">Multi-pass membrane protein</topology>
    </subcellularLocation>
</comment>
<dbReference type="GO" id="GO:0005886">
    <property type="term" value="C:plasma membrane"/>
    <property type="evidence" value="ECO:0007669"/>
    <property type="project" value="UniProtKB-SubCell"/>
</dbReference>
<dbReference type="EMBL" id="CP040449">
    <property type="protein sequence ID" value="QFI55908.1"/>
    <property type="molecule type" value="Genomic_DNA"/>
</dbReference>
<dbReference type="Proteomes" id="UP000594034">
    <property type="component" value="Chromosome"/>
</dbReference>
<dbReference type="OrthoDB" id="104998at2"/>
<evidence type="ECO:0000256" key="5">
    <source>
        <dbReference type="ARBA" id="ARBA00023136"/>
    </source>
</evidence>
<keyword evidence="3 6" id="KW-0812">Transmembrane</keyword>
<name>A0A5J6X132_9GAMM</name>
<evidence type="ECO:0000313" key="7">
    <source>
        <dbReference type="EMBL" id="QFI55908.1"/>
    </source>
</evidence>
<dbReference type="InterPro" id="IPR051817">
    <property type="entry name" value="FDH_cytochrome_b556_subunit"/>
</dbReference>
<dbReference type="PANTHER" id="PTHR30074">
    <property type="entry name" value="FORMATE DEHYDROGENASE, NITRATE-INDUCIBLE, CYTOCHROME B556 FDN SUBUNIT"/>
    <property type="match status" value="1"/>
</dbReference>
<dbReference type="KEGG" id="asim:FE240_15175"/>
<feature type="transmembrane region" description="Helical" evidence="6">
    <location>
        <begin position="247"/>
        <end position="267"/>
    </location>
</feature>
<gene>
    <name evidence="7" type="primary">hybB</name>
    <name evidence="7" type="ORF">FE240_15175</name>
</gene>
<protein>
    <submittedName>
        <fullName evidence="7">Ni/Fe-hydrogenase cytochrome b subunit</fullName>
    </submittedName>
</protein>
<feature type="transmembrane region" description="Helical" evidence="6">
    <location>
        <begin position="353"/>
        <end position="375"/>
    </location>
</feature>
<reference evidence="7 8" key="1">
    <citation type="submission" date="2019-05" db="EMBL/GenBank/DDBJ databases">
        <title>OXA-830, a novel chromosomally encoded expanded-spectrum class D beta-lactamase in Aeromonas simiae.</title>
        <authorList>
            <person name="Zhou W."/>
            <person name="Chen Q."/>
        </authorList>
    </citation>
    <scope>NUCLEOTIDE SEQUENCE [LARGE SCALE GENOMIC DNA]</scope>
    <source>
        <strain evidence="7 8">A6</strain>
    </source>
</reference>
<evidence type="ECO:0000256" key="6">
    <source>
        <dbReference type="SAM" id="Phobius"/>
    </source>
</evidence>
<feature type="transmembrane region" description="Helical" evidence="6">
    <location>
        <begin position="131"/>
        <end position="155"/>
    </location>
</feature>
<keyword evidence="5 6" id="KW-0472">Membrane</keyword>
<feature type="transmembrane region" description="Helical" evidence="6">
    <location>
        <begin position="52"/>
        <end position="80"/>
    </location>
</feature>
<feature type="transmembrane region" description="Helical" evidence="6">
    <location>
        <begin position="92"/>
        <end position="111"/>
    </location>
</feature>
<evidence type="ECO:0000256" key="3">
    <source>
        <dbReference type="ARBA" id="ARBA00022692"/>
    </source>
</evidence>
<feature type="transmembrane region" description="Helical" evidence="6">
    <location>
        <begin position="287"/>
        <end position="305"/>
    </location>
</feature>
<sequence length="398" mass="44576">MAHVDAKPLGGRLLSWPVLFFAPFVVLCGLIILKRLVLGIGSVADLNGGYPWGLWISFDLLIGTGFACGGWALAWAVYVFNRGEYHPLVRPALLASLFGYSLGGLSITIDVGRYWNLPYFYIPGHFNVNSVLFETAACMTVYIGVLMLEFAPAVLERFGWKVQLKTLNKVMFLVIALGALLPTMHQSSMGSLMIAAGHKIHPLWQSYELLPVFSLLTAFIMGFSIVVFEGSLVQAGLAGRGPSEKSLFYRLTKVIDVFLILFIALRFGELVYHDKSELLSNFDRYSILFWCEIGLMLLPLLIFHWERSRNDSRLLFVSALSMLLGAALWRLNYSLIAFNPGEGYHYFPTAEELLISVGFVAVEVCAYILLIRIFPVLPSLERVDRDYQASHQVVRGKE</sequence>
<feature type="transmembrane region" description="Helical" evidence="6">
    <location>
        <begin position="212"/>
        <end position="235"/>
    </location>
</feature>
<organism evidence="7 8">
    <name type="scientific">Aeromonas simiae</name>
    <dbReference type="NCBI Taxonomy" id="218936"/>
    <lineage>
        <taxon>Bacteria</taxon>
        <taxon>Pseudomonadati</taxon>
        <taxon>Pseudomonadota</taxon>
        <taxon>Gammaproteobacteria</taxon>
        <taxon>Aeromonadales</taxon>
        <taxon>Aeromonadaceae</taxon>
        <taxon>Aeromonas</taxon>
    </lineage>
</organism>
<dbReference type="RefSeq" id="WP_042044498.1">
    <property type="nucleotide sequence ID" value="NZ_CDBY01000001.1"/>
</dbReference>
<dbReference type="NCBIfam" id="NF008133">
    <property type="entry name" value="PRK10881.1"/>
    <property type="match status" value="1"/>
</dbReference>
<proteinExistence type="predicted"/>
<dbReference type="PANTHER" id="PTHR30074:SF4">
    <property type="entry name" value="NI_FE-HYDROGENASE 2 B-TYPE CYTOCHROME SUBUNIT-RELATED"/>
    <property type="match status" value="1"/>
</dbReference>
<evidence type="ECO:0000256" key="1">
    <source>
        <dbReference type="ARBA" id="ARBA00004651"/>
    </source>
</evidence>
<feature type="transmembrane region" description="Helical" evidence="6">
    <location>
        <begin position="314"/>
        <end position="333"/>
    </location>
</feature>
<keyword evidence="2" id="KW-1003">Cell membrane</keyword>
<feature type="transmembrane region" description="Helical" evidence="6">
    <location>
        <begin position="12"/>
        <end position="32"/>
    </location>
</feature>
<keyword evidence="4 6" id="KW-1133">Transmembrane helix</keyword>
<keyword evidence="8" id="KW-1185">Reference proteome</keyword>
<evidence type="ECO:0000313" key="8">
    <source>
        <dbReference type="Proteomes" id="UP000594034"/>
    </source>
</evidence>
<evidence type="ECO:0000256" key="2">
    <source>
        <dbReference type="ARBA" id="ARBA00022475"/>
    </source>
</evidence>
<dbReference type="AlphaFoldDB" id="A0A5J6X132"/>
<accession>A0A5J6X132</accession>
<dbReference type="GO" id="GO:0009061">
    <property type="term" value="P:anaerobic respiration"/>
    <property type="evidence" value="ECO:0007669"/>
    <property type="project" value="TreeGrafter"/>
</dbReference>